<keyword evidence="4" id="KW-1185">Reference proteome</keyword>
<evidence type="ECO:0000313" key="3">
    <source>
        <dbReference type="EMBL" id="PGH03802.1"/>
    </source>
</evidence>
<dbReference type="InterPro" id="IPR039357">
    <property type="entry name" value="SRD5A/TECR"/>
</dbReference>
<feature type="transmembrane region" description="Helical" evidence="2">
    <location>
        <begin position="25"/>
        <end position="46"/>
    </location>
</feature>
<feature type="compositionally biased region" description="Basic and acidic residues" evidence="1">
    <location>
        <begin position="228"/>
        <end position="239"/>
    </location>
</feature>
<feature type="transmembrane region" description="Helical" evidence="2">
    <location>
        <begin position="137"/>
        <end position="161"/>
    </location>
</feature>
<dbReference type="EMBL" id="PDNB01000143">
    <property type="protein sequence ID" value="PGH03802.1"/>
    <property type="molecule type" value="Genomic_DNA"/>
</dbReference>
<keyword evidence="2" id="KW-0812">Transmembrane</keyword>
<dbReference type="GO" id="GO:0016491">
    <property type="term" value="F:oxidoreductase activity"/>
    <property type="evidence" value="ECO:0007669"/>
    <property type="project" value="TreeGrafter"/>
</dbReference>
<proteinExistence type="predicted"/>
<dbReference type="PANTHER" id="PTHR10556">
    <property type="entry name" value="3-OXO-5-ALPHA-STEROID 4-DEHYDROGENASE"/>
    <property type="match status" value="1"/>
</dbReference>
<organism evidence="3 4">
    <name type="scientific">Helicocarpus griseus UAMH5409</name>
    <dbReference type="NCBI Taxonomy" id="1447875"/>
    <lineage>
        <taxon>Eukaryota</taxon>
        <taxon>Fungi</taxon>
        <taxon>Dikarya</taxon>
        <taxon>Ascomycota</taxon>
        <taxon>Pezizomycotina</taxon>
        <taxon>Eurotiomycetes</taxon>
        <taxon>Eurotiomycetidae</taxon>
        <taxon>Onygenales</taxon>
        <taxon>Ajellomycetaceae</taxon>
        <taxon>Helicocarpus</taxon>
    </lineage>
</organism>
<evidence type="ECO:0000256" key="1">
    <source>
        <dbReference type="SAM" id="MobiDB-lite"/>
    </source>
</evidence>
<comment type="caution">
    <text evidence="3">The sequence shown here is derived from an EMBL/GenBank/DDBJ whole genome shotgun (WGS) entry which is preliminary data.</text>
</comment>
<feature type="transmembrane region" description="Helical" evidence="2">
    <location>
        <begin position="67"/>
        <end position="87"/>
    </location>
</feature>
<accession>A0A2B7X4Y9</accession>
<dbReference type="PROSITE" id="PS50244">
    <property type="entry name" value="S5A_REDUCTASE"/>
    <property type="match status" value="1"/>
</dbReference>
<evidence type="ECO:0000313" key="4">
    <source>
        <dbReference type="Proteomes" id="UP000223968"/>
    </source>
</evidence>
<dbReference type="AlphaFoldDB" id="A0A2B7X4Y9"/>
<dbReference type="PANTHER" id="PTHR10556:SF43">
    <property type="entry name" value="STEROID 5-ALPHA-REDUCTASE DET2"/>
    <property type="match status" value="1"/>
</dbReference>
<feature type="transmembrane region" description="Helical" evidence="2">
    <location>
        <begin position="330"/>
        <end position="351"/>
    </location>
</feature>
<dbReference type="STRING" id="1447875.A0A2B7X4Y9"/>
<evidence type="ECO:0000256" key="2">
    <source>
        <dbReference type="SAM" id="Phobius"/>
    </source>
</evidence>
<feature type="transmembrane region" description="Helical" evidence="2">
    <location>
        <begin position="197"/>
        <end position="214"/>
    </location>
</feature>
<dbReference type="OrthoDB" id="5788137at2759"/>
<feature type="transmembrane region" description="Helical" evidence="2">
    <location>
        <begin position="271"/>
        <end position="290"/>
    </location>
</feature>
<feature type="region of interest" description="Disordered" evidence="1">
    <location>
        <begin position="228"/>
        <end position="248"/>
    </location>
</feature>
<protein>
    <submittedName>
        <fullName evidence="3">Uncharacterized protein</fullName>
    </submittedName>
</protein>
<gene>
    <name evidence="3" type="ORF">AJ79_07278</name>
</gene>
<reference evidence="3 4" key="1">
    <citation type="submission" date="2017-10" db="EMBL/GenBank/DDBJ databases">
        <title>Comparative genomics in systemic dimorphic fungi from Ajellomycetaceae.</title>
        <authorList>
            <person name="Munoz J.F."/>
            <person name="Mcewen J.G."/>
            <person name="Clay O.K."/>
            <person name="Cuomo C.A."/>
        </authorList>
    </citation>
    <scope>NUCLEOTIDE SEQUENCE [LARGE SCALE GENOMIC DNA]</scope>
    <source>
        <strain evidence="3 4">UAMH5409</strain>
    </source>
</reference>
<sequence>MDTLTEWAKSLPPLHDFLPPASPEAYIVLLSIFQYFPVVTTIQWLTPFFPQGKTSLPRSALNFPGRYAWVCMESIGALNLLYTLFTAPSNFPGHEDGISSSGHLPTWHKLVACLYILHYLNRAIITPLFLAPSMSPIHLIVTVSAMSFNYLNSTCLAGWLLGYGTPVLGSTAPLPPSPAKATTQTAAPTHHYSPTKYLPYIGLILFFIGMYGNIRAEGTLFRLRREEVDKKQHSKKNDDDAPPNNKNKYDKVYICPPPTGYFRSILYPHYVLEWLEWVGFLLIGFSITPAPSPSHPPSTFPSAATTSTLVLAPYYAPLANLLMEKWGLSFPLPAIAFCVNVVATTAARASWGRKWYVERFGEERVAGRGGFVPWCKWF</sequence>
<name>A0A2B7X4Y9_9EURO</name>
<keyword evidence="2" id="KW-0472">Membrane</keyword>
<dbReference type="Proteomes" id="UP000223968">
    <property type="component" value="Unassembled WGS sequence"/>
</dbReference>
<keyword evidence="2" id="KW-1133">Transmembrane helix</keyword>